<evidence type="ECO:0000313" key="3">
    <source>
        <dbReference type="EMBL" id="GAA5518156.1"/>
    </source>
</evidence>
<dbReference type="Proteomes" id="UP001426770">
    <property type="component" value="Unassembled WGS sequence"/>
</dbReference>
<dbReference type="PANTHER" id="PTHR46696:SF6">
    <property type="entry name" value="P450, PUTATIVE (EUROFUNG)-RELATED"/>
    <property type="match status" value="1"/>
</dbReference>
<evidence type="ECO:0000256" key="1">
    <source>
        <dbReference type="ARBA" id="ARBA00010617"/>
    </source>
</evidence>
<dbReference type="SUPFAM" id="SSF48264">
    <property type="entry name" value="Cytochrome P450"/>
    <property type="match status" value="1"/>
</dbReference>
<dbReference type="EMBL" id="BAABRR010000002">
    <property type="protein sequence ID" value="GAA5518156.1"/>
    <property type="molecule type" value="Genomic_DNA"/>
</dbReference>
<comment type="similarity">
    <text evidence="1">Belongs to the cytochrome P450 family.</text>
</comment>
<organism evidence="3 4">
    <name type="scientific">Demequina sediminis</name>
    <dbReference type="NCBI Taxonomy" id="1930058"/>
    <lineage>
        <taxon>Bacteria</taxon>
        <taxon>Bacillati</taxon>
        <taxon>Actinomycetota</taxon>
        <taxon>Actinomycetes</taxon>
        <taxon>Micrococcales</taxon>
        <taxon>Demequinaceae</taxon>
        <taxon>Demequina</taxon>
    </lineage>
</organism>
<name>A0ABP9WGA6_9MICO</name>
<dbReference type="PANTHER" id="PTHR46696">
    <property type="entry name" value="P450, PUTATIVE (EUROFUNG)-RELATED"/>
    <property type="match status" value="1"/>
</dbReference>
<protein>
    <submittedName>
        <fullName evidence="3">Erythromycin C-12 hydroxylase</fullName>
    </submittedName>
</protein>
<accession>A0ABP9WGA6</accession>
<dbReference type="PRINTS" id="PR00359">
    <property type="entry name" value="BP450"/>
</dbReference>
<sequence>MPHRHLEHEPWDPHLATEGRDPRDVYDEARGRCPVAPRVGGGWTVFGHAAAVEVASRSDLYSNAVSRFLQVPNGLDGPRHAAVRRAIDPLFEAARMRDLEPRIARVASALVAEIALPARVDAVALGARFAVRAQCAWLGWPADLEEELLAWMADNHAATRSRDTRRTAAVAERFDAIITRLTAERRAAGTDAPDDVTTELLRVRVEGEPLTDPEVTSILRNFTGGDLGSMALCAGVILTYIADHPPLQSRLRSGVSDAEGDAILDEILRIDDPFLANRRRASVDTSLAGHEIAAGDVVIVNWTAANRDPAAFGDPDAFAPKANRDANLVYGIGPHVCPGRPLATLELRVLVREVLARTSEIAVDSERTRVRSMPPLGGFEEAPLVLR</sequence>
<proteinExistence type="inferred from homology"/>
<evidence type="ECO:0000313" key="4">
    <source>
        <dbReference type="Proteomes" id="UP001426770"/>
    </source>
</evidence>
<dbReference type="InterPro" id="IPR001128">
    <property type="entry name" value="Cyt_P450"/>
</dbReference>
<dbReference type="Pfam" id="PF00067">
    <property type="entry name" value="p450"/>
    <property type="match status" value="1"/>
</dbReference>
<dbReference type="RefSeq" id="WP_286214065.1">
    <property type="nucleotide sequence ID" value="NZ_AP027736.1"/>
</dbReference>
<dbReference type="InterPro" id="IPR036396">
    <property type="entry name" value="Cyt_P450_sf"/>
</dbReference>
<evidence type="ECO:0000256" key="2">
    <source>
        <dbReference type="SAM" id="MobiDB-lite"/>
    </source>
</evidence>
<feature type="region of interest" description="Disordered" evidence="2">
    <location>
        <begin position="1"/>
        <end position="22"/>
    </location>
</feature>
<gene>
    <name evidence="3" type="primary">eryK</name>
    <name evidence="3" type="ORF">Lsed01_00576</name>
</gene>
<dbReference type="InterPro" id="IPR002397">
    <property type="entry name" value="Cyt_P450_B"/>
</dbReference>
<dbReference type="Gene3D" id="1.10.630.10">
    <property type="entry name" value="Cytochrome P450"/>
    <property type="match status" value="1"/>
</dbReference>
<comment type="caution">
    <text evidence="3">The sequence shown here is derived from an EMBL/GenBank/DDBJ whole genome shotgun (WGS) entry which is preliminary data.</text>
</comment>
<reference evidence="3 4" key="1">
    <citation type="submission" date="2024-02" db="EMBL/GenBank/DDBJ databases">
        <title>Lysinimicrobium sediminis NBRC 112286.</title>
        <authorList>
            <person name="Ichikawa N."/>
            <person name="Katano-Makiyama Y."/>
            <person name="Hidaka K."/>
        </authorList>
    </citation>
    <scope>NUCLEOTIDE SEQUENCE [LARGE SCALE GENOMIC DNA]</scope>
    <source>
        <strain evidence="3 4">NBRC 112286</strain>
    </source>
</reference>
<keyword evidence="4" id="KW-1185">Reference proteome</keyword>